<dbReference type="PROSITE" id="PS01331">
    <property type="entry name" value="THYMIDYLATE_KINASE"/>
    <property type="match status" value="1"/>
</dbReference>
<dbReference type="NCBIfam" id="TIGR00041">
    <property type="entry name" value="DTMP_kinase"/>
    <property type="match status" value="1"/>
</dbReference>
<proteinExistence type="inferred from homology"/>
<sequence length="214" mass="24599">MKGIFITMEGLDGSGKSTQIRLLEEYLQDKGYNVVVTREPGGTRISEDIRKVILDTSNTNMSPYTEALLYAASRAQHVHEVILPALRDGKIVICDRFVDSSLVYQGFARGLGIDKIKEINDFATGGLEPDITLFFDIDVDTALKRIGNRTKRDRLDKEDIKFHRKVYEGYMKIKEMYSHRIEVINATYDIENIFKYIKDVVDKILELNEKEVLR</sequence>
<evidence type="ECO:0000256" key="4">
    <source>
        <dbReference type="ARBA" id="ARBA00022679"/>
    </source>
</evidence>
<evidence type="ECO:0000313" key="14">
    <source>
        <dbReference type="Proteomes" id="UP000029622"/>
    </source>
</evidence>
<evidence type="ECO:0000256" key="1">
    <source>
        <dbReference type="ARBA" id="ARBA00009776"/>
    </source>
</evidence>
<evidence type="ECO:0000256" key="6">
    <source>
        <dbReference type="ARBA" id="ARBA00022741"/>
    </source>
</evidence>
<keyword evidence="6 11" id="KW-0547">Nucleotide-binding</keyword>
<keyword evidence="4 11" id="KW-0808">Transferase</keyword>
<dbReference type="GO" id="GO:0005524">
    <property type="term" value="F:ATP binding"/>
    <property type="evidence" value="ECO:0007669"/>
    <property type="project" value="UniProtKB-UniRule"/>
</dbReference>
<evidence type="ECO:0000313" key="13">
    <source>
        <dbReference type="EMBL" id="KGG80889.1"/>
    </source>
</evidence>
<evidence type="ECO:0000256" key="2">
    <source>
        <dbReference type="ARBA" id="ARBA00012980"/>
    </source>
</evidence>
<dbReference type="SUPFAM" id="SSF52540">
    <property type="entry name" value="P-loop containing nucleoside triphosphate hydrolases"/>
    <property type="match status" value="1"/>
</dbReference>
<dbReference type="GO" id="GO:0005829">
    <property type="term" value="C:cytosol"/>
    <property type="evidence" value="ECO:0007669"/>
    <property type="project" value="TreeGrafter"/>
</dbReference>
<accession>A0A096CWD6</accession>
<protein>
    <recommendedName>
        <fullName evidence="3 11">Thymidylate kinase</fullName>
        <ecNumber evidence="2 11">2.7.4.9</ecNumber>
    </recommendedName>
    <alternativeName>
        <fullName evidence="11">dTMP kinase</fullName>
    </alternativeName>
</protein>
<dbReference type="AlphaFoldDB" id="A0A096CWD6"/>
<feature type="binding site" evidence="11">
    <location>
        <begin position="10"/>
        <end position="17"/>
    </location>
    <ligand>
        <name>ATP</name>
        <dbReference type="ChEBI" id="CHEBI:30616"/>
    </ligand>
</feature>
<dbReference type="InterPro" id="IPR018094">
    <property type="entry name" value="Thymidylate_kinase"/>
</dbReference>
<dbReference type="GO" id="GO:0006227">
    <property type="term" value="P:dUDP biosynthetic process"/>
    <property type="evidence" value="ECO:0007669"/>
    <property type="project" value="TreeGrafter"/>
</dbReference>
<dbReference type="FunFam" id="3.40.50.300:FF:000225">
    <property type="entry name" value="Thymidylate kinase"/>
    <property type="match status" value="1"/>
</dbReference>
<evidence type="ECO:0000256" key="8">
    <source>
        <dbReference type="ARBA" id="ARBA00022840"/>
    </source>
</evidence>
<dbReference type="Gene3D" id="3.40.50.300">
    <property type="entry name" value="P-loop containing nucleotide triphosphate hydrolases"/>
    <property type="match status" value="1"/>
</dbReference>
<dbReference type="PANTHER" id="PTHR10344">
    <property type="entry name" value="THYMIDYLATE KINASE"/>
    <property type="match status" value="1"/>
</dbReference>
<dbReference type="GO" id="GO:0004798">
    <property type="term" value="F:dTMP kinase activity"/>
    <property type="evidence" value="ECO:0007669"/>
    <property type="project" value="UniProtKB-UniRule"/>
</dbReference>
<dbReference type="RefSeq" id="WP_035162561.1">
    <property type="nucleotide sequence ID" value="NZ_AZTB01000012.1"/>
</dbReference>
<organism evidence="13 14">
    <name type="scientific">Caloranaerobacter azorensis H53214</name>
    <dbReference type="NCBI Taxonomy" id="1156417"/>
    <lineage>
        <taxon>Bacteria</taxon>
        <taxon>Bacillati</taxon>
        <taxon>Bacillota</taxon>
        <taxon>Tissierellia</taxon>
        <taxon>Tissierellales</taxon>
        <taxon>Thermohalobacteraceae</taxon>
        <taxon>Caloranaerobacter</taxon>
    </lineage>
</organism>
<reference evidence="13 14" key="1">
    <citation type="submission" date="2013-12" db="EMBL/GenBank/DDBJ databases">
        <title>Draft genome sequence of Caloranaerobacter sp. H53214.</title>
        <authorList>
            <person name="Jiang L.J."/>
            <person name="Shao Z.Z."/>
            <person name="Long M.N."/>
        </authorList>
    </citation>
    <scope>NUCLEOTIDE SEQUENCE [LARGE SCALE GENOMIC DNA]</scope>
    <source>
        <strain evidence="13 14">H53214</strain>
    </source>
</reference>
<dbReference type="STRING" id="1156417.Y919_03855"/>
<keyword evidence="8 11" id="KW-0067">ATP-binding</keyword>
<dbReference type="HAMAP" id="MF_00165">
    <property type="entry name" value="Thymidylate_kinase"/>
    <property type="match status" value="1"/>
</dbReference>
<dbReference type="GO" id="GO:0006235">
    <property type="term" value="P:dTTP biosynthetic process"/>
    <property type="evidence" value="ECO:0007669"/>
    <property type="project" value="UniProtKB-UniRule"/>
</dbReference>
<evidence type="ECO:0000256" key="10">
    <source>
        <dbReference type="ARBA" id="ARBA00057735"/>
    </source>
</evidence>
<comment type="function">
    <text evidence="10 11">Phosphorylation of dTMP to form dTDP in both de novo and salvage pathways of dTTP synthesis.</text>
</comment>
<dbReference type="CDD" id="cd01672">
    <property type="entry name" value="TMPK"/>
    <property type="match status" value="1"/>
</dbReference>
<dbReference type="InterPro" id="IPR039430">
    <property type="entry name" value="Thymidylate_kin-like_dom"/>
</dbReference>
<evidence type="ECO:0000256" key="7">
    <source>
        <dbReference type="ARBA" id="ARBA00022777"/>
    </source>
</evidence>
<gene>
    <name evidence="11" type="primary">tmk</name>
    <name evidence="13" type="ORF">Y919_03855</name>
</gene>
<evidence type="ECO:0000256" key="3">
    <source>
        <dbReference type="ARBA" id="ARBA00017144"/>
    </source>
</evidence>
<keyword evidence="5 11" id="KW-0545">Nucleotide biosynthesis</keyword>
<comment type="catalytic activity">
    <reaction evidence="9 11">
        <text>dTMP + ATP = dTDP + ADP</text>
        <dbReference type="Rhea" id="RHEA:13517"/>
        <dbReference type="ChEBI" id="CHEBI:30616"/>
        <dbReference type="ChEBI" id="CHEBI:58369"/>
        <dbReference type="ChEBI" id="CHEBI:63528"/>
        <dbReference type="ChEBI" id="CHEBI:456216"/>
        <dbReference type="EC" id="2.7.4.9"/>
    </reaction>
</comment>
<comment type="similarity">
    <text evidence="1 11">Belongs to the thymidylate kinase family.</text>
</comment>
<evidence type="ECO:0000256" key="9">
    <source>
        <dbReference type="ARBA" id="ARBA00048743"/>
    </source>
</evidence>
<feature type="domain" description="Thymidylate kinase-like" evidence="12">
    <location>
        <begin position="9"/>
        <end position="195"/>
    </location>
</feature>
<dbReference type="InterPro" id="IPR018095">
    <property type="entry name" value="Thymidylate_kin_CS"/>
</dbReference>
<evidence type="ECO:0000256" key="5">
    <source>
        <dbReference type="ARBA" id="ARBA00022727"/>
    </source>
</evidence>
<dbReference type="Proteomes" id="UP000029622">
    <property type="component" value="Unassembled WGS sequence"/>
</dbReference>
<dbReference type="Pfam" id="PF02223">
    <property type="entry name" value="Thymidylate_kin"/>
    <property type="match status" value="1"/>
</dbReference>
<dbReference type="InterPro" id="IPR027417">
    <property type="entry name" value="P-loop_NTPase"/>
</dbReference>
<dbReference type="EMBL" id="AZTB01000012">
    <property type="protein sequence ID" value="KGG80889.1"/>
    <property type="molecule type" value="Genomic_DNA"/>
</dbReference>
<evidence type="ECO:0000259" key="12">
    <source>
        <dbReference type="Pfam" id="PF02223"/>
    </source>
</evidence>
<dbReference type="GO" id="GO:0006233">
    <property type="term" value="P:dTDP biosynthetic process"/>
    <property type="evidence" value="ECO:0007669"/>
    <property type="project" value="InterPro"/>
</dbReference>
<evidence type="ECO:0000256" key="11">
    <source>
        <dbReference type="HAMAP-Rule" id="MF_00165"/>
    </source>
</evidence>
<keyword evidence="7 11" id="KW-0418">Kinase</keyword>
<dbReference type="EC" id="2.7.4.9" evidence="2 11"/>
<comment type="caution">
    <text evidence="13">The sequence shown here is derived from an EMBL/GenBank/DDBJ whole genome shotgun (WGS) entry which is preliminary data.</text>
</comment>
<name>A0A096CWD6_9FIRM</name>
<dbReference type="PANTHER" id="PTHR10344:SF4">
    <property type="entry name" value="UMP-CMP KINASE 2, MITOCHONDRIAL"/>
    <property type="match status" value="1"/>
</dbReference>